<dbReference type="eggNOG" id="ENOG502QV1C">
    <property type="taxonomic scope" value="Eukaryota"/>
</dbReference>
<feature type="region of interest" description="Disordered" evidence="1">
    <location>
        <begin position="92"/>
        <end position="120"/>
    </location>
</feature>
<dbReference type="Proteomes" id="UP000030748">
    <property type="component" value="Unassembled WGS sequence"/>
</dbReference>
<feature type="transmembrane region" description="Helical" evidence="2">
    <location>
        <begin position="193"/>
        <end position="215"/>
    </location>
</feature>
<dbReference type="STRING" id="4155.A0A022RSG0"/>
<dbReference type="PhylomeDB" id="A0A022RSG0"/>
<evidence type="ECO:0000256" key="2">
    <source>
        <dbReference type="SAM" id="Phobius"/>
    </source>
</evidence>
<keyword evidence="2" id="KW-1133">Transmembrane helix</keyword>
<dbReference type="OMA" id="KGWTINI"/>
<evidence type="ECO:0000256" key="1">
    <source>
        <dbReference type="SAM" id="MobiDB-lite"/>
    </source>
</evidence>
<sequence length="225" mass="24774">MAVSLNSVISFNPTVNYQQVRRANNRILLVKVPTPTSLWAPLGLIQSAPIRKRSRFYVLAAADNNVAIETTDNDSKSIETDDGNALLIPASSDEVAPEETNEGALSDTSNSTPKRGPLTARERLRAARVLNRYTDPKPSKAELGSKLMESLRETDKGKRRPSLPEAPTNMLDDNKRGKPEKGWTINISAGMDVIVVVFSFVFISSAMFATTYLVWKLGAIHFNEL</sequence>
<dbReference type="AlphaFoldDB" id="A0A022RSG0"/>
<gene>
    <name evidence="3" type="ORF">MIMGU_mgv1a013292mg</name>
</gene>
<organism evidence="3 4">
    <name type="scientific">Erythranthe guttata</name>
    <name type="common">Yellow monkey flower</name>
    <name type="synonym">Mimulus guttatus</name>
    <dbReference type="NCBI Taxonomy" id="4155"/>
    <lineage>
        <taxon>Eukaryota</taxon>
        <taxon>Viridiplantae</taxon>
        <taxon>Streptophyta</taxon>
        <taxon>Embryophyta</taxon>
        <taxon>Tracheophyta</taxon>
        <taxon>Spermatophyta</taxon>
        <taxon>Magnoliopsida</taxon>
        <taxon>eudicotyledons</taxon>
        <taxon>Gunneridae</taxon>
        <taxon>Pentapetalae</taxon>
        <taxon>asterids</taxon>
        <taxon>lamiids</taxon>
        <taxon>Lamiales</taxon>
        <taxon>Phrymaceae</taxon>
        <taxon>Erythranthe</taxon>
    </lineage>
</organism>
<proteinExistence type="predicted"/>
<keyword evidence="2" id="KW-0472">Membrane</keyword>
<evidence type="ECO:0000313" key="4">
    <source>
        <dbReference type="Proteomes" id="UP000030748"/>
    </source>
</evidence>
<reference evidence="3 4" key="1">
    <citation type="journal article" date="2013" name="Proc. Natl. Acad. Sci. U.S.A.">
        <title>Fine-scale variation in meiotic recombination in Mimulus inferred from population shotgun sequencing.</title>
        <authorList>
            <person name="Hellsten U."/>
            <person name="Wright K.M."/>
            <person name="Jenkins J."/>
            <person name="Shu S."/>
            <person name="Yuan Y."/>
            <person name="Wessler S.R."/>
            <person name="Schmutz J."/>
            <person name="Willis J.H."/>
            <person name="Rokhsar D.S."/>
        </authorList>
    </citation>
    <scope>NUCLEOTIDE SEQUENCE [LARGE SCALE GENOMIC DNA]</scope>
    <source>
        <strain evidence="4">cv. DUN x IM62</strain>
    </source>
</reference>
<accession>A0A022RSG0</accession>
<protein>
    <submittedName>
        <fullName evidence="3">Uncharacterized protein</fullName>
    </submittedName>
</protein>
<keyword evidence="2" id="KW-0812">Transmembrane</keyword>
<feature type="region of interest" description="Disordered" evidence="1">
    <location>
        <begin position="151"/>
        <end position="179"/>
    </location>
</feature>
<keyword evidence="4" id="KW-1185">Reference proteome</keyword>
<dbReference type="KEGG" id="egt:105951152"/>
<dbReference type="OrthoDB" id="1938146at2759"/>
<name>A0A022RSG0_ERYGU</name>
<dbReference type="PANTHER" id="PTHR37233">
    <property type="entry name" value="TRANSMEMBRANE PROTEIN"/>
    <property type="match status" value="1"/>
</dbReference>
<dbReference type="PANTHER" id="PTHR37233:SF2">
    <property type="entry name" value="TRANSMEMBRANE PROTEIN"/>
    <property type="match status" value="1"/>
</dbReference>
<evidence type="ECO:0000313" key="3">
    <source>
        <dbReference type="EMBL" id="EYU43427.1"/>
    </source>
</evidence>
<dbReference type="EMBL" id="KI630259">
    <property type="protein sequence ID" value="EYU43427.1"/>
    <property type="molecule type" value="Genomic_DNA"/>
</dbReference>